<evidence type="ECO:0000259" key="8">
    <source>
        <dbReference type="PROSITE" id="PS51379"/>
    </source>
</evidence>
<dbReference type="OrthoDB" id="9784262at2"/>
<feature type="domain" description="4Fe-4S ferredoxin-type" evidence="8">
    <location>
        <begin position="407"/>
        <end position="437"/>
    </location>
</feature>
<feature type="transmembrane region" description="Helical" evidence="7">
    <location>
        <begin position="184"/>
        <end position="202"/>
    </location>
</feature>
<evidence type="ECO:0000256" key="7">
    <source>
        <dbReference type="SAM" id="Phobius"/>
    </source>
</evidence>
<feature type="transmembrane region" description="Helical" evidence="7">
    <location>
        <begin position="53"/>
        <end position="73"/>
    </location>
</feature>
<feature type="transmembrane region" description="Helical" evidence="7">
    <location>
        <begin position="85"/>
        <end position="104"/>
    </location>
</feature>
<evidence type="ECO:0000256" key="4">
    <source>
        <dbReference type="ARBA" id="ARBA00022982"/>
    </source>
</evidence>
<dbReference type="PROSITE" id="PS00198">
    <property type="entry name" value="4FE4S_FER_1"/>
    <property type="match status" value="1"/>
</dbReference>
<keyword evidence="5" id="KW-0408">Iron</keyword>
<dbReference type="RefSeq" id="WP_136400605.1">
    <property type="nucleotide sequence ID" value="NZ_CP036295.1"/>
</dbReference>
<evidence type="ECO:0000256" key="1">
    <source>
        <dbReference type="ARBA" id="ARBA00022448"/>
    </source>
</evidence>
<dbReference type="InterPro" id="IPR051684">
    <property type="entry name" value="Electron_Trans/Redox"/>
</dbReference>
<reference evidence="9 10" key="1">
    <citation type="submission" date="2019-02" db="EMBL/GenBank/DDBJ databases">
        <title>Complete Genome Sequence of Desulfovibrio desulfuricans IC1, a Sulfonate Utilizing Anaerobe.</title>
        <authorList>
            <person name="Day L.A."/>
            <person name="De Leon K.B."/>
            <person name="Wall J.D."/>
        </authorList>
    </citation>
    <scope>NUCLEOTIDE SEQUENCE [LARGE SCALE GENOMIC DNA]</scope>
    <source>
        <strain evidence="9 10">IC1</strain>
    </source>
</reference>
<dbReference type="AlphaFoldDB" id="A0A4P7UK15"/>
<name>A0A4P7UK15_DESDE</name>
<dbReference type="GO" id="GO:0005886">
    <property type="term" value="C:plasma membrane"/>
    <property type="evidence" value="ECO:0007669"/>
    <property type="project" value="TreeGrafter"/>
</dbReference>
<organism evidence="9 10">
    <name type="scientific">Desulfovibrio desulfuricans</name>
    <dbReference type="NCBI Taxonomy" id="876"/>
    <lineage>
        <taxon>Bacteria</taxon>
        <taxon>Pseudomonadati</taxon>
        <taxon>Thermodesulfobacteriota</taxon>
        <taxon>Desulfovibrionia</taxon>
        <taxon>Desulfovibrionales</taxon>
        <taxon>Desulfovibrionaceae</taxon>
        <taxon>Desulfovibrio</taxon>
    </lineage>
</organism>
<gene>
    <name evidence="9" type="ORF">DDIC_11715</name>
</gene>
<evidence type="ECO:0000313" key="9">
    <source>
        <dbReference type="EMBL" id="QCC86529.1"/>
    </source>
</evidence>
<dbReference type="Proteomes" id="UP000297065">
    <property type="component" value="Chromosome"/>
</dbReference>
<sequence>MSGASRLIPLPSFMAVILAGAHFWRAGQPGLAAACLLLGALAWSRAAWVRLALLLALPLLSASWIWSAGQFVQMRMLMGEPWRRLAGILLGTALFTALGAWPLLRDAARRRYNSNSQSAASQLAALCLCLALLLPVWIMKPQLFVLERFFSQWGALQLALAALWAAMVAGWLSGKRSPKVRMRLWRLFSVVFFAQLVLGLLLESRFLLSGQLHLPVPGLIAAAPVYRGGGWFMLGLFGFSTLLAGAAWCSHLCYFGAWDASVAKLRAGGPHGLARLNAEPDAAPPPADDAVKEAVQTVPRRAPAWLPHLRLGMLGLTLAVPLLLRLVGAPVEAALACGLLLGLLAVPASLLISRKTGYAAYCRGLCPLGLLAKWLGRLAPWRVRRTGPCRRCLACVRVCRQDAMGDPRAACAPNADCNLCRDCVSVCPQQALSITFYGLPGTRSWAGPTFVAILAALHAAFLTMARI</sequence>
<keyword evidence="6" id="KW-0411">Iron-sulfur</keyword>
<proteinExistence type="predicted"/>
<evidence type="ECO:0000256" key="6">
    <source>
        <dbReference type="ARBA" id="ARBA00023014"/>
    </source>
</evidence>
<feature type="transmembrane region" description="Helical" evidence="7">
    <location>
        <begin position="116"/>
        <end position="138"/>
    </location>
</feature>
<feature type="transmembrane region" description="Helical" evidence="7">
    <location>
        <begin position="7"/>
        <end position="24"/>
    </location>
</feature>
<feature type="transmembrane region" description="Helical" evidence="7">
    <location>
        <begin position="30"/>
        <end position="48"/>
    </location>
</feature>
<dbReference type="GO" id="GO:0051539">
    <property type="term" value="F:4 iron, 4 sulfur cluster binding"/>
    <property type="evidence" value="ECO:0007669"/>
    <property type="project" value="UniProtKB-KW"/>
</dbReference>
<accession>A0A4P7UK15</accession>
<feature type="transmembrane region" description="Helical" evidence="7">
    <location>
        <begin position="333"/>
        <end position="351"/>
    </location>
</feature>
<dbReference type="PANTHER" id="PTHR30176:SF3">
    <property type="entry name" value="FERREDOXIN-TYPE PROTEIN NAPH"/>
    <property type="match status" value="1"/>
</dbReference>
<dbReference type="SUPFAM" id="SSF54862">
    <property type="entry name" value="4Fe-4S ferredoxins"/>
    <property type="match status" value="1"/>
</dbReference>
<keyword evidence="1" id="KW-0813">Transport</keyword>
<dbReference type="Pfam" id="PF12801">
    <property type="entry name" value="Fer4_5"/>
    <property type="match status" value="2"/>
</dbReference>
<evidence type="ECO:0000313" key="10">
    <source>
        <dbReference type="Proteomes" id="UP000297065"/>
    </source>
</evidence>
<keyword evidence="3" id="KW-0479">Metal-binding</keyword>
<dbReference type="PROSITE" id="PS51379">
    <property type="entry name" value="4FE4S_FER_2"/>
    <property type="match status" value="1"/>
</dbReference>
<keyword evidence="7" id="KW-1133">Transmembrane helix</keyword>
<dbReference type="GO" id="GO:0046872">
    <property type="term" value="F:metal ion binding"/>
    <property type="evidence" value="ECO:0007669"/>
    <property type="project" value="UniProtKB-KW"/>
</dbReference>
<feature type="transmembrane region" description="Helical" evidence="7">
    <location>
        <begin position="150"/>
        <end position="172"/>
    </location>
</feature>
<evidence type="ECO:0000256" key="5">
    <source>
        <dbReference type="ARBA" id="ARBA00023004"/>
    </source>
</evidence>
<evidence type="ECO:0000256" key="2">
    <source>
        <dbReference type="ARBA" id="ARBA00022485"/>
    </source>
</evidence>
<feature type="transmembrane region" description="Helical" evidence="7">
    <location>
        <begin position="231"/>
        <end position="257"/>
    </location>
</feature>
<keyword evidence="7" id="KW-0812">Transmembrane</keyword>
<keyword evidence="7" id="KW-0472">Membrane</keyword>
<protein>
    <submittedName>
        <fullName evidence="9">4Fe-4S binding protein</fullName>
    </submittedName>
</protein>
<dbReference type="PANTHER" id="PTHR30176">
    <property type="entry name" value="FERREDOXIN-TYPE PROTEIN NAPH"/>
    <property type="match status" value="1"/>
</dbReference>
<evidence type="ECO:0000256" key="3">
    <source>
        <dbReference type="ARBA" id="ARBA00022723"/>
    </source>
</evidence>
<keyword evidence="2" id="KW-0004">4Fe-4S</keyword>
<dbReference type="InterPro" id="IPR017896">
    <property type="entry name" value="4Fe4S_Fe-S-bd"/>
</dbReference>
<keyword evidence="4" id="KW-0249">Electron transport</keyword>
<dbReference type="InterPro" id="IPR017900">
    <property type="entry name" value="4Fe4S_Fe_S_CS"/>
</dbReference>
<dbReference type="EMBL" id="CP036295">
    <property type="protein sequence ID" value="QCC86529.1"/>
    <property type="molecule type" value="Genomic_DNA"/>
</dbReference>
<feature type="transmembrane region" description="Helical" evidence="7">
    <location>
        <begin position="309"/>
        <end position="327"/>
    </location>
</feature>